<proteinExistence type="predicted"/>
<keyword evidence="1" id="KW-0540">Nuclease</keyword>
<dbReference type="GO" id="GO:0008270">
    <property type="term" value="F:zinc ion binding"/>
    <property type="evidence" value="ECO:0007669"/>
    <property type="project" value="InterPro"/>
</dbReference>
<dbReference type="InterPro" id="IPR002711">
    <property type="entry name" value="HNH"/>
</dbReference>
<dbReference type="STRING" id="161896.UL81_08930"/>
<gene>
    <name evidence="1" type="ORF">UL81_08930</name>
</gene>
<dbReference type="Gene3D" id="1.10.30.50">
    <property type="match status" value="1"/>
</dbReference>
<evidence type="ECO:0000313" key="2">
    <source>
        <dbReference type="Proteomes" id="UP000033566"/>
    </source>
</evidence>
<keyword evidence="2" id="KW-1185">Reference proteome</keyword>
<evidence type="ECO:0000313" key="1">
    <source>
        <dbReference type="EMBL" id="AKE39734.1"/>
    </source>
</evidence>
<keyword evidence="1" id="KW-0378">Hydrolase</keyword>
<keyword evidence="1" id="KW-0255">Endonuclease</keyword>
<dbReference type="InterPro" id="IPR003615">
    <property type="entry name" value="HNH_nuc"/>
</dbReference>
<dbReference type="OrthoDB" id="4412276at2"/>
<dbReference type="Proteomes" id="UP000033566">
    <property type="component" value="Chromosome"/>
</dbReference>
<dbReference type="GO" id="GO:0004519">
    <property type="term" value="F:endonuclease activity"/>
    <property type="evidence" value="ECO:0007669"/>
    <property type="project" value="UniProtKB-KW"/>
</dbReference>
<dbReference type="SMART" id="SM00507">
    <property type="entry name" value="HNHc"/>
    <property type="match status" value="1"/>
</dbReference>
<protein>
    <submittedName>
        <fullName evidence="1">HNH endonuclease</fullName>
    </submittedName>
</protein>
<dbReference type="EMBL" id="CP011311">
    <property type="protein sequence ID" value="AKE39734.1"/>
    <property type="molecule type" value="Genomic_DNA"/>
</dbReference>
<dbReference type="PATRIC" id="fig|161896.4.peg.1749"/>
<dbReference type="AlphaFoldDB" id="A0A0F6TBS0"/>
<sequence>MTFLKDYLASLGPGIDIVADAQGLTGTQLHEAGAPDAVAYSLLQLCESFYGKCAFSAMQRDAVSAARRNGHSLPALEVIDRFARRAPNQREGWLLRLQLCRTKADVSVLEKMARKRLRALRKPPKIEEGVKIKRRKDQPWTLSITGSSALTADLYAAILYAAIPNLNAARRVLQGQAGSTVTTTNVIINLDELDKIIDGDGEEIQLRMTNGATISGADLVARLLSEHGLVTLVHPYEGPVNLYRTRRLANEKQRLMAKAENPVCPGYKCRAPADECQVHHMEAWKQGGMTNMNNLTMACRFHNGFNDDDSNAPPKNGRFERRNGTVRWLPPWASR</sequence>
<dbReference type="CDD" id="cd00085">
    <property type="entry name" value="HNHc"/>
    <property type="match status" value="1"/>
</dbReference>
<name>A0A0F6TBS0_9CORY</name>
<dbReference type="HOGENOM" id="CLU_051470_0_0_11"/>
<dbReference type="RefSeq" id="WP_035105863.1">
    <property type="nucleotide sequence ID" value="NZ_CP011311.1"/>
</dbReference>
<dbReference type="Pfam" id="PF01844">
    <property type="entry name" value="HNH"/>
    <property type="match status" value="1"/>
</dbReference>
<dbReference type="GO" id="GO:0003676">
    <property type="term" value="F:nucleic acid binding"/>
    <property type="evidence" value="ECO:0007669"/>
    <property type="project" value="InterPro"/>
</dbReference>
<organism evidence="1 2">
    <name type="scientific">Corynebacterium camporealensis</name>
    <dbReference type="NCBI Taxonomy" id="161896"/>
    <lineage>
        <taxon>Bacteria</taxon>
        <taxon>Bacillati</taxon>
        <taxon>Actinomycetota</taxon>
        <taxon>Actinomycetes</taxon>
        <taxon>Mycobacteriales</taxon>
        <taxon>Corynebacteriaceae</taxon>
        <taxon>Corynebacterium</taxon>
    </lineage>
</organism>
<accession>A0A0F6TBS0</accession>
<dbReference type="KEGG" id="ccj:UL81_08930"/>
<reference evidence="1 2" key="1">
    <citation type="journal article" date="2015" name="Genome Announc.">
        <title>Complete Genome Sequence of Corynebacterium camporealensis DSM 44610, Isolated from the Milk of a Manchega Sheep with Subclinical Mastitis.</title>
        <authorList>
            <person name="Ruckert C."/>
            <person name="Albersmeier A."/>
            <person name="Winkler A."/>
            <person name="Tauch A."/>
        </authorList>
    </citation>
    <scope>NUCLEOTIDE SEQUENCE [LARGE SCALE GENOMIC DNA]</scope>
    <source>
        <strain evidence="1 2">DSM 44610</strain>
    </source>
</reference>